<evidence type="ECO:0000256" key="2">
    <source>
        <dbReference type="ARBA" id="ARBA00022729"/>
    </source>
</evidence>
<feature type="chain" id="PRO_5040820191" evidence="3">
    <location>
        <begin position="25"/>
        <end position="361"/>
    </location>
</feature>
<gene>
    <name evidence="5" type="ORF">LRX75_12220</name>
</gene>
<feature type="domain" description="Leucine-binding protein" evidence="4">
    <location>
        <begin position="26"/>
        <end position="351"/>
    </location>
</feature>
<evidence type="ECO:0000259" key="4">
    <source>
        <dbReference type="Pfam" id="PF13458"/>
    </source>
</evidence>
<proteinExistence type="inferred from homology"/>
<accession>A0A9X1NRQ4</accession>
<reference evidence="5" key="1">
    <citation type="submission" date="2021-12" db="EMBL/GenBank/DDBJ databases">
        <authorList>
            <person name="Li Y."/>
        </authorList>
    </citation>
    <scope>NUCLEOTIDE SEQUENCE</scope>
    <source>
        <strain evidence="5">DKSPLA3</strain>
    </source>
</reference>
<name>A0A9X1NRQ4_9HYPH</name>
<keyword evidence="2 3" id="KW-0732">Signal</keyword>
<feature type="signal peptide" evidence="3">
    <location>
        <begin position="1"/>
        <end position="24"/>
    </location>
</feature>
<dbReference type="Proteomes" id="UP001139089">
    <property type="component" value="Unassembled WGS sequence"/>
</dbReference>
<evidence type="ECO:0000256" key="1">
    <source>
        <dbReference type="ARBA" id="ARBA00010062"/>
    </source>
</evidence>
<dbReference type="InterPro" id="IPR028082">
    <property type="entry name" value="Peripla_BP_I"/>
</dbReference>
<sequence>MSRALVLIPAFALAAGLASGAAAAGLKVGVVAPVEGPLALLGRQVLEGARFQAEARGSEVVAIPETCEAGDAEALKTAVAAAGAEALVGFLCTESLDAVLPTLAGTGIPAVTLSVRSDILMEDARKNGWPLYRLVPNARKEVETIASVILERWKGEPLALIDDGTIHGRDLVEGVRSALAEAGMTPVFSDTYRPAQEQQVSLVRRLARSGATHVLIGGDRSDAAIIARDARSEKLALTLLGGEALDAADPPVPLADGVLAVTLPEASTLPQAAATAAAMRAANIVPEGYALPAFAAMTLAEQAKDRALKDGTPLADALPKASYPTVVGPIRFDAGHELADNPYRVMEWRQGRFVDAPPPGE</sequence>
<evidence type="ECO:0000256" key="3">
    <source>
        <dbReference type="SAM" id="SignalP"/>
    </source>
</evidence>
<comment type="caution">
    <text evidence="5">The sequence shown here is derived from an EMBL/GenBank/DDBJ whole genome shotgun (WGS) entry which is preliminary data.</text>
</comment>
<dbReference type="PANTHER" id="PTHR47151:SF2">
    <property type="entry name" value="AMINO ACID BINDING PROTEIN"/>
    <property type="match status" value="1"/>
</dbReference>
<organism evidence="5 6">
    <name type="scientific">Rhizobium quercicola</name>
    <dbReference type="NCBI Taxonomy" id="2901226"/>
    <lineage>
        <taxon>Bacteria</taxon>
        <taxon>Pseudomonadati</taxon>
        <taxon>Pseudomonadota</taxon>
        <taxon>Alphaproteobacteria</taxon>
        <taxon>Hyphomicrobiales</taxon>
        <taxon>Rhizobiaceae</taxon>
        <taxon>Rhizobium/Agrobacterium group</taxon>
        <taxon>Rhizobium</taxon>
    </lineage>
</organism>
<protein>
    <submittedName>
        <fullName evidence="5">ABC transporter substrate-binding protein</fullName>
    </submittedName>
</protein>
<keyword evidence="6" id="KW-1185">Reference proteome</keyword>
<dbReference type="InterPro" id="IPR028081">
    <property type="entry name" value="Leu-bd"/>
</dbReference>
<evidence type="ECO:0000313" key="5">
    <source>
        <dbReference type="EMBL" id="MCD7109800.1"/>
    </source>
</evidence>
<dbReference type="AlphaFoldDB" id="A0A9X1NRQ4"/>
<dbReference type="PANTHER" id="PTHR47151">
    <property type="entry name" value="LEU/ILE/VAL-BINDING ABC TRANSPORTER SUBUNIT"/>
    <property type="match status" value="1"/>
</dbReference>
<dbReference type="SUPFAM" id="SSF53822">
    <property type="entry name" value="Periplasmic binding protein-like I"/>
    <property type="match status" value="1"/>
</dbReference>
<evidence type="ECO:0000313" key="6">
    <source>
        <dbReference type="Proteomes" id="UP001139089"/>
    </source>
</evidence>
<dbReference type="RefSeq" id="WP_231814708.1">
    <property type="nucleotide sequence ID" value="NZ_JAJOZR010000007.1"/>
</dbReference>
<dbReference type="Gene3D" id="3.40.50.2300">
    <property type="match status" value="2"/>
</dbReference>
<dbReference type="Pfam" id="PF13458">
    <property type="entry name" value="Peripla_BP_6"/>
    <property type="match status" value="1"/>
</dbReference>
<comment type="similarity">
    <text evidence="1">Belongs to the leucine-binding protein family.</text>
</comment>
<dbReference type="EMBL" id="JAJOZR010000007">
    <property type="protein sequence ID" value="MCD7109800.1"/>
    <property type="molecule type" value="Genomic_DNA"/>
</dbReference>